<dbReference type="Proteomes" id="UP000247498">
    <property type="component" value="Unassembled WGS sequence"/>
</dbReference>
<feature type="region of interest" description="Disordered" evidence="6">
    <location>
        <begin position="454"/>
        <end position="479"/>
    </location>
</feature>
<dbReference type="PANTHER" id="PTHR10507">
    <property type="entry name" value="CDC45-RELATED PROTEIN"/>
    <property type="match status" value="1"/>
</dbReference>
<dbReference type="OrthoDB" id="10258882at2759"/>
<dbReference type="FunCoup" id="A0A2V0P912">
    <property type="interactions" value="1415"/>
</dbReference>
<evidence type="ECO:0000256" key="4">
    <source>
        <dbReference type="ARBA" id="ARBA00023242"/>
    </source>
</evidence>
<feature type="compositionally biased region" description="Gly residues" evidence="6">
    <location>
        <begin position="697"/>
        <end position="706"/>
    </location>
</feature>
<dbReference type="GO" id="GO:0003688">
    <property type="term" value="F:DNA replication origin binding"/>
    <property type="evidence" value="ECO:0007669"/>
    <property type="project" value="TreeGrafter"/>
</dbReference>
<dbReference type="GO" id="GO:0003682">
    <property type="term" value="F:chromatin binding"/>
    <property type="evidence" value="ECO:0007669"/>
    <property type="project" value="TreeGrafter"/>
</dbReference>
<comment type="similarity">
    <text evidence="2">Belongs to the CDC45 family.</text>
</comment>
<sequence length="743" mass="80405">MIISSDQLPDLWRTVREERAASFEKGLVVLHSISEVDSACATRLLMRFLDQTASRSSFYPVNDFGDLREIMRETLHDSSEERTVVMINCGATCYVKQLLEEDGINAANVRFVVIDSHRPVDARYNNDDDTDHLLLLDGDDPLGPEAVPQYSALDEITEEDYQRLVEDADASDGDDSDGDGDADGDGGGGRAKRQKSHGEASPSGGGGGGGGAAEARRRLREVNVRKAQLDDYYSVGSCYGKPAALSALALIEQSSAGLVADDLWPAIVGLTDQHVHQRASRQHYEAWYSDLKGKLATVAVRPDLYTDEEGTARNLPRYEVTISAAADLRLMLHRHWSLYEAMQYSPYVAPRMQTWREGGLNRMQMVFVNMGLSLEQARVTYNTMAPGHKRLAVTLPQACRNTVLSGPDMSFDSFELRYGFGWGLSAADAVHALTGLMVRHSMIGGSNGGNANGGGGNGGNGGGGGGGNGGGGGGAGDEQLTPEEIRRRQMEVAREDFWDALIALQVAHSRGYNLLKEGISQAKALQRAVIQDGGLMITRRQLEANPAHHMQELNLQAIRPANSERFRHPLALLRLAMFVRDAADVARTGRKSKWPMAVVGPDDGSGYCCVMGIRHKVLPRQPQYNVFGIMFQQVLQEEADTVKWDAGRDGFDTAVVWVHRDSVPTFMTELKIRLGQQARADAEAADADARAREARDAGGGGGGGGAQRQRRGSPEGSKRRGGGGGGGLGEDEELPDAEGVVDQ</sequence>
<feature type="compositionally biased region" description="Acidic residues" evidence="6">
    <location>
        <begin position="729"/>
        <end position="743"/>
    </location>
</feature>
<keyword evidence="7" id="KW-0132">Cell division</keyword>
<keyword evidence="4" id="KW-0539">Nucleus</keyword>
<evidence type="ECO:0000256" key="3">
    <source>
        <dbReference type="ARBA" id="ARBA00022705"/>
    </source>
</evidence>
<feature type="compositionally biased region" description="Basic and acidic residues" evidence="6">
    <location>
        <begin position="687"/>
        <end position="696"/>
    </location>
</feature>
<keyword evidence="5" id="KW-0131">Cell cycle</keyword>
<dbReference type="GO" id="GO:0006270">
    <property type="term" value="P:DNA replication initiation"/>
    <property type="evidence" value="ECO:0007669"/>
    <property type="project" value="InterPro"/>
</dbReference>
<protein>
    <submittedName>
        <fullName evidence="7">Cell division control 45</fullName>
    </submittedName>
</protein>
<feature type="compositionally biased region" description="Gly residues" evidence="6">
    <location>
        <begin position="203"/>
        <end position="212"/>
    </location>
</feature>
<feature type="region of interest" description="Disordered" evidence="6">
    <location>
        <begin position="168"/>
        <end position="215"/>
    </location>
</feature>
<dbReference type="GO" id="GO:0051301">
    <property type="term" value="P:cell division"/>
    <property type="evidence" value="ECO:0007669"/>
    <property type="project" value="UniProtKB-KW"/>
</dbReference>
<keyword evidence="3" id="KW-0235">DNA replication</keyword>
<name>A0A2V0P912_9CHLO</name>
<dbReference type="AlphaFoldDB" id="A0A2V0P912"/>
<dbReference type="GO" id="GO:0000727">
    <property type="term" value="P:double-strand break repair via break-induced replication"/>
    <property type="evidence" value="ECO:0007669"/>
    <property type="project" value="TreeGrafter"/>
</dbReference>
<evidence type="ECO:0000313" key="8">
    <source>
        <dbReference type="Proteomes" id="UP000247498"/>
    </source>
</evidence>
<evidence type="ECO:0000313" key="7">
    <source>
        <dbReference type="EMBL" id="GBF93575.1"/>
    </source>
</evidence>
<feature type="compositionally biased region" description="Acidic residues" evidence="6">
    <location>
        <begin position="168"/>
        <end position="184"/>
    </location>
</feature>
<keyword evidence="8" id="KW-1185">Reference proteome</keyword>
<reference evidence="7 8" key="1">
    <citation type="journal article" date="2018" name="Sci. Rep.">
        <title>Raphidocelis subcapitata (=Pseudokirchneriella subcapitata) provides an insight into genome evolution and environmental adaptations in the Sphaeropleales.</title>
        <authorList>
            <person name="Suzuki S."/>
            <person name="Yamaguchi H."/>
            <person name="Nakajima N."/>
            <person name="Kawachi M."/>
        </authorList>
    </citation>
    <scope>NUCLEOTIDE SEQUENCE [LARGE SCALE GENOMIC DNA]</scope>
    <source>
        <strain evidence="7 8">NIES-35</strain>
    </source>
</reference>
<evidence type="ECO:0000256" key="5">
    <source>
        <dbReference type="ARBA" id="ARBA00023306"/>
    </source>
</evidence>
<accession>A0A2V0P912</accession>
<gene>
    <name evidence="7" type="ORF">Rsub_06295</name>
</gene>
<dbReference type="PANTHER" id="PTHR10507:SF0">
    <property type="entry name" value="CELL DIVISION CONTROL PROTEIN 45 HOMOLOG"/>
    <property type="match status" value="1"/>
</dbReference>
<proteinExistence type="inferred from homology"/>
<comment type="subcellular location">
    <subcellularLocation>
        <location evidence="1">Nucleus</location>
    </subcellularLocation>
</comment>
<dbReference type="Pfam" id="PF02724">
    <property type="entry name" value="CDC45"/>
    <property type="match status" value="1"/>
</dbReference>
<dbReference type="EMBL" id="BDRX01000042">
    <property type="protein sequence ID" value="GBF93575.1"/>
    <property type="molecule type" value="Genomic_DNA"/>
</dbReference>
<evidence type="ECO:0000256" key="1">
    <source>
        <dbReference type="ARBA" id="ARBA00004123"/>
    </source>
</evidence>
<dbReference type="InParanoid" id="A0A2V0P912"/>
<organism evidence="7 8">
    <name type="scientific">Raphidocelis subcapitata</name>
    <dbReference type="NCBI Taxonomy" id="307507"/>
    <lineage>
        <taxon>Eukaryota</taxon>
        <taxon>Viridiplantae</taxon>
        <taxon>Chlorophyta</taxon>
        <taxon>core chlorophytes</taxon>
        <taxon>Chlorophyceae</taxon>
        <taxon>CS clade</taxon>
        <taxon>Sphaeropleales</taxon>
        <taxon>Selenastraceae</taxon>
        <taxon>Raphidocelis</taxon>
    </lineage>
</organism>
<evidence type="ECO:0000256" key="2">
    <source>
        <dbReference type="ARBA" id="ARBA00010727"/>
    </source>
</evidence>
<dbReference type="STRING" id="307507.A0A2V0P912"/>
<dbReference type="GO" id="GO:1902977">
    <property type="term" value="P:mitotic DNA replication preinitiation complex assembly"/>
    <property type="evidence" value="ECO:0007669"/>
    <property type="project" value="TreeGrafter"/>
</dbReference>
<feature type="region of interest" description="Disordered" evidence="6">
    <location>
        <begin position="683"/>
        <end position="743"/>
    </location>
</feature>
<dbReference type="GO" id="GO:0031261">
    <property type="term" value="C:DNA replication preinitiation complex"/>
    <property type="evidence" value="ECO:0007669"/>
    <property type="project" value="TreeGrafter"/>
</dbReference>
<dbReference type="InterPro" id="IPR003874">
    <property type="entry name" value="CDC45"/>
</dbReference>
<evidence type="ECO:0000256" key="6">
    <source>
        <dbReference type="SAM" id="MobiDB-lite"/>
    </source>
</evidence>
<dbReference type="GO" id="GO:0003697">
    <property type="term" value="F:single-stranded DNA binding"/>
    <property type="evidence" value="ECO:0007669"/>
    <property type="project" value="TreeGrafter"/>
</dbReference>
<feature type="compositionally biased region" description="Gly residues" evidence="6">
    <location>
        <begin position="454"/>
        <end position="476"/>
    </location>
</feature>
<comment type="caution">
    <text evidence="7">The sequence shown here is derived from an EMBL/GenBank/DDBJ whole genome shotgun (WGS) entry which is preliminary data.</text>
</comment>